<reference evidence="5 6" key="1">
    <citation type="submission" date="2019-03" db="EMBL/GenBank/DDBJ databases">
        <title>Genomic Encyclopedia of Archaeal and Bacterial Type Strains, Phase II (KMG-II): from individual species to whole genera.</title>
        <authorList>
            <person name="Goeker M."/>
        </authorList>
    </citation>
    <scope>NUCLEOTIDE SEQUENCE [LARGE SCALE GENOMIC DNA]</scope>
    <source>
        <strain evidence="5 6">DSM 28323</strain>
    </source>
</reference>
<dbReference type="Gene3D" id="2.60.120.10">
    <property type="entry name" value="Jelly Rolls"/>
    <property type="match status" value="1"/>
</dbReference>
<dbReference type="Gene3D" id="1.10.10.60">
    <property type="entry name" value="Homeodomain-like"/>
    <property type="match status" value="2"/>
</dbReference>
<dbReference type="InterPro" id="IPR003313">
    <property type="entry name" value="AraC-bd"/>
</dbReference>
<gene>
    <name evidence="5" type="ORF">BC659_1090</name>
</gene>
<dbReference type="PANTHER" id="PTHR43280:SF34">
    <property type="entry name" value="ARAC-FAMILY TRANSCRIPTIONAL REGULATOR"/>
    <property type="match status" value="1"/>
</dbReference>
<evidence type="ECO:0000259" key="4">
    <source>
        <dbReference type="PROSITE" id="PS01124"/>
    </source>
</evidence>
<dbReference type="GO" id="GO:0003700">
    <property type="term" value="F:DNA-binding transcription factor activity"/>
    <property type="evidence" value="ECO:0007669"/>
    <property type="project" value="InterPro"/>
</dbReference>
<dbReference type="InterPro" id="IPR009057">
    <property type="entry name" value="Homeodomain-like_sf"/>
</dbReference>
<dbReference type="PROSITE" id="PS01124">
    <property type="entry name" value="HTH_ARAC_FAMILY_2"/>
    <property type="match status" value="1"/>
</dbReference>
<evidence type="ECO:0000256" key="3">
    <source>
        <dbReference type="ARBA" id="ARBA00023163"/>
    </source>
</evidence>
<dbReference type="PANTHER" id="PTHR43280">
    <property type="entry name" value="ARAC-FAMILY TRANSCRIPTIONAL REGULATOR"/>
    <property type="match status" value="1"/>
</dbReference>
<evidence type="ECO:0000256" key="1">
    <source>
        <dbReference type="ARBA" id="ARBA00023015"/>
    </source>
</evidence>
<dbReference type="Proteomes" id="UP000295741">
    <property type="component" value="Unassembled WGS sequence"/>
</dbReference>
<dbReference type="InterPro" id="IPR011051">
    <property type="entry name" value="RmlC_Cupin_sf"/>
</dbReference>
<name>A0A4V3C596_9BACT</name>
<evidence type="ECO:0000256" key="2">
    <source>
        <dbReference type="ARBA" id="ARBA00023125"/>
    </source>
</evidence>
<dbReference type="OrthoDB" id="745435at2"/>
<dbReference type="SUPFAM" id="SSF51182">
    <property type="entry name" value="RmlC-like cupins"/>
    <property type="match status" value="1"/>
</dbReference>
<evidence type="ECO:0000313" key="6">
    <source>
        <dbReference type="Proteomes" id="UP000295741"/>
    </source>
</evidence>
<dbReference type="SMART" id="SM00342">
    <property type="entry name" value="HTH_ARAC"/>
    <property type="match status" value="1"/>
</dbReference>
<dbReference type="InterPro" id="IPR018062">
    <property type="entry name" value="HTH_AraC-typ_CS"/>
</dbReference>
<feature type="domain" description="HTH araC/xylS-type" evidence="4">
    <location>
        <begin position="187"/>
        <end position="288"/>
    </location>
</feature>
<organism evidence="5 6">
    <name type="scientific">Sediminibacterium goheungense</name>
    <dbReference type="NCBI Taxonomy" id="1086393"/>
    <lineage>
        <taxon>Bacteria</taxon>
        <taxon>Pseudomonadati</taxon>
        <taxon>Bacteroidota</taxon>
        <taxon>Chitinophagia</taxon>
        <taxon>Chitinophagales</taxon>
        <taxon>Chitinophagaceae</taxon>
        <taxon>Sediminibacterium</taxon>
    </lineage>
</organism>
<keyword evidence="3" id="KW-0804">Transcription</keyword>
<dbReference type="InterPro" id="IPR014710">
    <property type="entry name" value="RmlC-like_jellyroll"/>
</dbReference>
<comment type="caution">
    <text evidence="5">The sequence shown here is derived from an EMBL/GenBank/DDBJ whole genome shotgun (WGS) entry which is preliminary data.</text>
</comment>
<dbReference type="PROSITE" id="PS00041">
    <property type="entry name" value="HTH_ARAC_FAMILY_1"/>
    <property type="match status" value="1"/>
</dbReference>
<dbReference type="RefSeq" id="WP_133473617.1">
    <property type="nucleotide sequence ID" value="NZ_SNWP01000010.1"/>
</dbReference>
<proteinExistence type="predicted"/>
<dbReference type="InterPro" id="IPR018060">
    <property type="entry name" value="HTH_AraC"/>
</dbReference>
<dbReference type="EMBL" id="SNWP01000010">
    <property type="protein sequence ID" value="TDO29008.1"/>
    <property type="molecule type" value="Genomic_DNA"/>
</dbReference>
<accession>A0A4V3C596</accession>
<dbReference type="Pfam" id="PF12833">
    <property type="entry name" value="HTH_18"/>
    <property type="match status" value="1"/>
</dbReference>
<evidence type="ECO:0000313" key="5">
    <source>
        <dbReference type="EMBL" id="TDO29008.1"/>
    </source>
</evidence>
<keyword evidence="2 5" id="KW-0238">DNA-binding</keyword>
<dbReference type="Pfam" id="PF02311">
    <property type="entry name" value="AraC_binding"/>
    <property type="match status" value="1"/>
</dbReference>
<sequence>MKVLQFTIPVPGDKNIIVQHDLLPYFYPHLHRHDEIQLTWIQKGEGTLVVDNNMYPFGPNEIYYLGANQPHVFKSDPMYFSPKSKRKVQAITIHFNPHGKLASLFDLAEMKHIQTFLQKHNNGFVVPSEQVSDISHKIQLVSKSSGTDQMIAFIDLFKKFTSIPRLKELSSISNLTTVSEHDGIRLSHIYHYIMANYAKNITLEDVAQQAHMTPQAFCRYFKKRTLHTFVSFLNEVRINEACKKLTTGDSDSTSISTIAYNCGFNTVTNFNRVFKTVIGKSPSEYVDDYFRSTYEENTTV</sequence>
<dbReference type="SUPFAM" id="SSF46689">
    <property type="entry name" value="Homeodomain-like"/>
    <property type="match status" value="2"/>
</dbReference>
<dbReference type="GO" id="GO:0043565">
    <property type="term" value="F:sequence-specific DNA binding"/>
    <property type="evidence" value="ECO:0007669"/>
    <property type="project" value="InterPro"/>
</dbReference>
<keyword evidence="1" id="KW-0805">Transcription regulation</keyword>
<protein>
    <submittedName>
        <fullName evidence="5">AraC-like DNA-binding protein</fullName>
    </submittedName>
</protein>
<dbReference type="AlphaFoldDB" id="A0A4V3C596"/>
<keyword evidence="6" id="KW-1185">Reference proteome</keyword>